<protein>
    <submittedName>
        <fullName evidence="1">Uncharacterized protein</fullName>
    </submittedName>
</protein>
<dbReference type="EMBL" id="JYDH01000007">
    <property type="protein sequence ID" value="KRY41630.1"/>
    <property type="molecule type" value="Genomic_DNA"/>
</dbReference>
<organism evidence="1 2">
    <name type="scientific">Trichinella spiralis</name>
    <name type="common">Trichina worm</name>
    <dbReference type="NCBI Taxonomy" id="6334"/>
    <lineage>
        <taxon>Eukaryota</taxon>
        <taxon>Metazoa</taxon>
        <taxon>Ecdysozoa</taxon>
        <taxon>Nematoda</taxon>
        <taxon>Enoplea</taxon>
        <taxon>Dorylaimia</taxon>
        <taxon>Trichinellida</taxon>
        <taxon>Trichinellidae</taxon>
        <taxon>Trichinella</taxon>
    </lineage>
</organism>
<name>A0A0V1BXY2_TRISP</name>
<accession>A0A0V1BXY2</accession>
<gene>
    <name evidence="1" type="ORF">T01_2703</name>
</gene>
<dbReference type="InParanoid" id="A0A0V1BXY2"/>
<reference evidence="1 2" key="1">
    <citation type="submission" date="2015-01" db="EMBL/GenBank/DDBJ databases">
        <title>Evolution of Trichinella species and genotypes.</title>
        <authorList>
            <person name="Korhonen P.K."/>
            <person name="Edoardo P."/>
            <person name="Giuseppe L.R."/>
            <person name="Gasser R.B."/>
        </authorList>
    </citation>
    <scope>NUCLEOTIDE SEQUENCE [LARGE SCALE GENOMIC DNA]</scope>
    <source>
        <strain evidence="1">ISS3</strain>
    </source>
</reference>
<keyword evidence="2" id="KW-1185">Reference proteome</keyword>
<evidence type="ECO:0000313" key="1">
    <source>
        <dbReference type="EMBL" id="KRY41630.1"/>
    </source>
</evidence>
<evidence type="ECO:0000313" key="2">
    <source>
        <dbReference type="Proteomes" id="UP000054776"/>
    </source>
</evidence>
<comment type="caution">
    <text evidence="1">The sequence shown here is derived from an EMBL/GenBank/DDBJ whole genome shotgun (WGS) entry which is preliminary data.</text>
</comment>
<dbReference type="Proteomes" id="UP000054776">
    <property type="component" value="Unassembled WGS sequence"/>
</dbReference>
<dbReference type="AlphaFoldDB" id="A0A0V1BXY2"/>
<sequence length="111" mass="12669">MMLKKFLNSILHCYFITRNMEITPNNQVQAFCNTKKHYCDILVTHGIIHPPKINKELMLKEINSEKAKAILNCLKNDHLIEHNQFTMLLGCGLKANKYACTDDATASLSCD</sequence>
<proteinExistence type="predicted"/>